<dbReference type="AlphaFoldDB" id="A0A842HK45"/>
<dbReference type="RefSeq" id="WP_185676482.1">
    <property type="nucleotide sequence ID" value="NZ_JACHVB010000043.1"/>
</dbReference>
<reference evidence="2 3" key="1">
    <citation type="submission" date="2020-07" db="EMBL/GenBank/DDBJ databases">
        <authorList>
            <person name="Feng X."/>
        </authorList>
    </citation>
    <scope>NUCLEOTIDE SEQUENCE [LARGE SCALE GENOMIC DNA]</scope>
    <source>
        <strain evidence="2 3">JCM31066</strain>
    </source>
</reference>
<dbReference type="InterPro" id="IPR013096">
    <property type="entry name" value="Cupin_2"/>
</dbReference>
<gene>
    <name evidence="2" type="ORF">H5P28_14790</name>
</gene>
<name>A0A842HK45_9BACT</name>
<dbReference type="Pfam" id="PF07883">
    <property type="entry name" value="Cupin_2"/>
    <property type="match status" value="1"/>
</dbReference>
<keyword evidence="3" id="KW-1185">Reference proteome</keyword>
<dbReference type="PANTHER" id="PTHR36114">
    <property type="entry name" value="16.7 KDA PROTEIN IN WHIE LOCUS"/>
    <property type="match status" value="1"/>
</dbReference>
<dbReference type="Proteomes" id="UP000546464">
    <property type="component" value="Unassembled WGS sequence"/>
</dbReference>
<accession>A0A842HK45</accession>
<evidence type="ECO:0000313" key="2">
    <source>
        <dbReference type="EMBL" id="MBC2595531.1"/>
    </source>
</evidence>
<protein>
    <submittedName>
        <fullName evidence="2">Cupin domain-containing protein</fullName>
    </submittedName>
</protein>
<evidence type="ECO:0000259" key="1">
    <source>
        <dbReference type="Pfam" id="PF07883"/>
    </source>
</evidence>
<dbReference type="PANTHER" id="PTHR36114:SF1">
    <property type="entry name" value="16.7 KDA PROTEIN IN WHIE LOCUS"/>
    <property type="match status" value="1"/>
</dbReference>
<feature type="domain" description="Cupin type-2" evidence="1">
    <location>
        <begin position="39"/>
        <end position="107"/>
    </location>
</feature>
<dbReference type="SUPFAM" id="SSF51182">
    <property type="entry name" value="RmlC-like cupins"/>
    <property type="match status" value="1"/>
</dbReference>
<dbReference type="InterPro" id="IPR014710">
    <property type="entry name" value="RmlC-like_jellyroll"/>
</dbReference>
<proteinExistence type="predicted"/>
<dbReference type="InterPro" id="IPR052044">
    <property type="entry name" value="PKS_Associated_Protein"/>
</dbReference>
<comment type="caution">
    <text evidence="2">The sequence shown here is derived from an EMBL/GenBank/DDBJ whole genome shotgun (WGS) entry which is preliminary data.</text>
</comment>
<dbReference type="InterPro" id="IPR011051">
    <property type="entry name" value="RmlC_Cupin_sf"/>
</dbReference>
<evidence type="ECO:0000313" key="3">
    <source>
        <dbReference type="Proteomes" id="UP000546464"/>
    </source>
</evidence>
<dbReference type="EMBL" id="JACHVB010000043">
    <property type="protein sequence ID" value="MBC2595531.1"/>
    <property type="molecule type" value="Genomic_DNA"/>
</dbReference>
<dbReference type="Gene3D" id="2.60.120.10">
    <property type="entry name" value="Jelly Rolls"/>
    <property type="match status" value="1"/>
</dbReference>
<sequence>MNRVYKGDKGEPIHWMRGEEIYELIGRKSSGSTLHSLMRVTIKPGSHSRPHYHPMAEESYYLLEGRARIELDGEVMLLEPGDAALIRPGQHHQIWTVGDEPLVFLIVAAPAWDITDTVFLDE</sequence>
<organism evidence="2 3">
    <name type="scientific">Ruficoccus amylovorans</name>
    <dbReference type="NCBI Taxonomy" id="1804625"/>
    <lineage>
        <taxon>Bacteria</taxon>
        <taxon>Pseudomonadati</taxon>
        <taxon>Verrucomicrobiota</taxon>
        <taxon>Opitutia</taxon>
        <taxon>Puniceicoccales</taxon>
        <taxon>Cerasicoccaceae</taxon>
        <taxon>Ruficoccus</taxon>
    </lineage>
</organism>